<dbReference type="Proteomes" id="UP000325292">
    <property type="component" value="Chromosome"/>
</dbReference>
<organism evidence="3 4">
    <name type="scientific">Sulfobacillus thermotolerans</name>
    <dbReference type="NCBI Taxonomy" id="338644"/>
    <lineage>
        <taxon>Bacteria</taxon>
        <taxon>Bacillati</taxon>
        <taxon>Bacillota</taxon>
        <taxon>Clostridia</taxon>
        <taxon>Eubacteriales</taxon>
        <taxon>Clostridiales Family XVII. Incertae Sedis</taxon>
        <taxon>Sulfobacillus</taxon>
    </lineage>
</organism>
<reference evidence="3 4" key="1">
    <citation type="journal article" date="2019" name="Sci. Rep.">
        <title>Sulfobacillus thermotolerans: new insights into resistance and metabolic capacities of acidophilic chemolithotrophs.</title>
        <authorList>
            <person name="Panyushkina A.E."/>
            <person name="Babenko V.V."/>
            <person name="Nikitina A.S."/>
            <person name="Selezneva O.V."/>
            <person name="Tsaplina I.A."/>
            <person name="Letarova M.A."/>
            <person name="Kostryukova E.S."/>
            <person name="Letarov A.V."/>
        </authorList>
    </citation>
    <scope>NUCLEOTIDE SEQUENCE [LARGE SCALE GENOMIC DNA]</scope>
    <source>
        <strain evidence="3 4">Kr1</strain>
    </source>
</reference>
<sequence>MTVNSQLFRKTMGHFATGVSVILAELTPDLHAMTANSLTSVSLDPPLILVSVDHNARMHTAMTLGAPFTVNILKASQSQLSTRFANPHPPANLFENLTLIPAPHGIPYLAAALAYIACRVEAIYPGGDHSVVLGRVEDMAVLSEDPPLLFYQGQYRTLERLAPPGPLT</sequence>
<gene>
    <name evidence="3" type="ORF">BXT84_14505</name>
</gene>
<dbReference type="Gene3D" id="2.30.110.10">
    <property type="entry name" value="Electron Transport, Fmn-binding Protein, Chain A"/>
    <property type="match status" value="1"/>
</dbReference>
<evidence type="ECO:0000259" key="2">
    <source>
        <dbReference type="SMART" id="SM00903"/>
    </source>
</evidence>
<protein>
    <recommendedName>
        <fullName evidence="2">Flavin reductase like domain-containing protein</fullName>
    </recommendedName>
</protein>
<dbReference type="EMBL" id="CP019454">
    <property type="protein sequence ID" value="AUW95016.1"/>
    <property type="molecule type" value="Genomic_DNA"/>
</dbReference>
<name>A0ABM6RUL8_9FIRM</name>
<dbReference type="InterPro" id="IPR012349">
    <property type="entry name" value="Split_barrel_FMN-bd"/>
</dbReference>
<dbReference type="SMART" id="SM00903">
    <property type="entry name" value="Flavin_Reduct"/>
    <property type="match status" value="1"/>
</dbReference>
<dbReference type="Pfam" id="PF01613">
    <property type="entry name" value="Flavin_Reduct"/>
    <property type="match status" value="1"/>
</dbReference>
<feature type="domain" description="Flavin reductase like" evidence="2">
    <location>
        <begin position="12"/>
        <end position="157"/>
    </location>
</feature>
<dbReference type="PANTHER" id="PTHR30466:SF1">
    <property type="entry name" value="FMN REDUCTASE (NADH) RUTF"/>
    <property type="match status" value="1"/>
</dbReference>
<dbReference type="InterPro" id="IPR002563">
    <property type="entry name" value="Flavin_Rdtase-like_dom"/>
</dbReference>
<evidence type="ECO:0000313" key="4">
    <source>
        <dbReference type="Proteomes" id="UP000325292"/>
    </source>
</evidence>
<proteinExistence type="predicted"/>
<dbReference type="InterPro" id="IPR050268">
    <property type="entry name" value="NADH-dep_flavin_reductase"/>
</dbReference>
<dbReference type="PANTHER" id="PTHR30466">
    <property type="entry name" value="FLAVIN REDUCTASE"/>
    <property type="match status" value="1"/>
</dbReference>
<dbReference type="SUPFAM" id="SSF50475">
    <property type="entry name" value="FMN-binding split barrel"/>
    <property type="match status" value="1"/>
</dbReference>
<accession>A0ABM6RUL8</accession>
<evidence type="ECO:0000313" key="3">
    <source>
        <dbReference type="EMBL" id="AUW95016.1"/>
    </source>
</evidence>
<keyword evidence="1" id="KW-0560">Oxidoreductase</keyword>
<evidence type="ECO:0000256" key="1">
    <source>
        <dbReference type="ARBA" id="ARBA00023002"/>
    </source>
</evidence>
<keyword evidence="4" id="KW-1185">Reference proteome</keyword>